<dbReference type="GO" id="GO:0004930">
    <property type="term" value="F:G protein-coupled receptor activity"/>
    <property type="evidence" value="ECO:0007669"/>
    <property type="project" value="TreeGrafter"/>
</dbReference>
<evidence type="ECO:0000256" key="6">
    <source>
        <dbReference type="SAM" id="Phobius"/>
    </source>
</evidence>
<feature type="transmembrane region" description="Helical" evidence="6">
    <location>
        <begin position="299"/>
        <end position="322"/>
    </location>
</feature>
<dbReference type="PANTHER" id="PTHR23112:SF0">
    <property type="entry name" value="TRANSMEMBRANE PROTEIN 116"/>
    <property type="match status" value="1"/>
</dbReference>
<feature type="domain" description="G-protein coupled receptors family 1 profile" evidence="7">
    <location>
        <begin position="71"/>
        <end position="356"/>
    </location>
</feature>
<comment type="subcellular location">
    <subcellularLocation>
        <location evidence="1">Membrane</location>
        <topology evidence="1">Multi-pass membrane protein</topology>
    </subcellularLocation>
</comment>
<feature type="transmembrane region" description="Helical" evidence="6">
    <location>
        <begin position="139"/>
        <end position="159"/>
    </location>
</feature>
<feature type="compositionally biased region" description="Polar residues" evidence="5">
    <location>
        <begin position="516"/>
        <end position="526"/>
    </location>
</feature>
<name>A0A6S8Z2M7_9STRA</name>
<dbReference type="PANTHER" id="PTHR23112">
    <property type="entry name" value="G PROTEIN-COUPLED RECEPTOR 157-RELATED"/>
    <property type="match status" value="1"/>
</dbReference>
<dbReference type="Gene3D" id="1.20.1070.10">
    <property type="entry name" value="Rhodopsin 7-helix transmembrane proteins"/>
    <property type="match status" value="1"/>
</dbReference>
<accession>A0A6S8Z2M7</accession>
<dbReference type="SUPFAM" id="SSF81321">
    <property type="entry name" value="Family A G protein-coupled receptor-like"/>
    <property type="match status" value="1"/>
</dbReference>
<feature type="region of interest" description="Disordered" evidence="5">
    <location>
        <begin position="498"/>
        <end position="526"/>
    </location>
</feature>
<proteinExistence type="predicted"/>
<keyword evidence="2 6" id="KW-0812">Transmembrane</keyword>
<keyword evidence="4 6" id="KW-0472">Membrane</keyword>
<evidence type="ECO:0000256" key="5">
    <source>
        <dbReference type="SAM" id="MobiDB-lite"/>
    </source>
</evidence>
<evidence type="ECO:0000256" key="4">
    <source>
        <dbReference type="ARBA" id="ARBA00023136"/>
    </source>
</evidence>
<dbReference type="GO" id="GO:0007189">
    <property type="term" value="P:adenylate cyclase-activating G protein-coupled receptor signaling pathway"/>
    <property type="evidence" value="ECO:0007669"/>
    <property type="project" value="TreeGrafter"/>
</dbReference>
<evidence type="ECO:0000259" key="7">
    <source>
        <dbReference type="PROSITE" id="PS50262"/>
    </source>
</evidence>
<evidence type="ECO:0000256" key="3">
    <source>
        <dbReference type="ARBA" id="ARBA00022989"/>
    </source>
</evidence>
<gene>
    <name evidence="8" type="ORF">CDEB00056_LOCUS22100</name>
    <name evidence="9" type="ORF">CDEB00056_LOCUS22105</name>
</gene>
<dbReference type="EMBL" id="HBIO01028836">
    <property type="protein sequence ID" value="CAE0477247.1"/>
    <property type="molecule type" value="Transcribed_RNA"/>
</dbReference>
<feature type="transmembrane region" description="Helical" evidence="6">
    <location>
        <begin position="93"/>
        <end position="113"/>
    </location>
</feature>
<organism evidence="9">
    <name type="scientific">Chaetoceros debilis</name>
    <dbReference type="NCBI Taxonomy" id="122233"/>
    <lineage>
        <taxon>Eukaryota</taxon>
        <taxon>Sar</taxon>
        <taxon>Stramenopiles</taxon>
        <taxon>Ochrophyta</taxon>
        <taxon>Bacillariophyta</taxon>
        <taxon>Coscinodiscophyceae</taxon>
        <taxon>Chaetocerotophycidae</taxon>
        <taxon>Chaetocerotales</taxon>
        <taxon>Chaetocerotaceae</taxon>
        <taxon>Chaetoceros</taxon>
    </lineage>
</organism>
<protein>
    <recommendedName>
        <fullName evidence="7">G-protein coupled receptors family 1 profile domain-containing protein</fullName>
    </recommendedName>
</protein>
<dbReference type="PROSITE" id="PS50262">
    <property type="entry name" value="G_PROTEIN_RECEP_F1_2"/>
    <property type="match status" value="1"/>
</dbReference>
<keyword evidence="3 6" id="KW-1133">Transmembrane helix</keyword>
<evidence type="ECO:0000313" key="8">
    <source>
        <dbReference type="EMBL" id="CAE0477247.1"/>
    </source>
</evidence>
<sequence>MNIFLPEQSSENFHYLAESPETDVAGMDVMGVPIPVDGIYMYTEYSPKETFYFTRAAIVTATVTGSISAISSAIIICIILRSASKLKSPYHQIMFFMSLWDIVASTAIALSTIPMPVDVMYPFKGRSYGTKQTCRVQGLLYAFGTACGFAGNIALYAYYLATIRFKVKDETMKNRVLPVFFVLGTLVSVMFVLPYVWNDQINPGPYDSFCTISAYPHCEFAIDNVSCVAGEQPTSYFEKFFGKFVGFSIGGGLIFLVVTMIMIIVTVYRVEKARIRDLREEKDEKSQARAREFKRTKSIGIQSFCYFMAFILTWMFGVIEIIRGKTSGHPDGTTSYISALRLVFQPLQGFFSALIFVSHKVIICRRSQDMTLKEALWTIFSNTSSVPEIFISQVIMVAEDDFAETARERHIEMMLELQSLEENSSSNNKRDDDPSSLVEDGLSLSSGKKLMNLSLLQHSSEGGDGVGVGARLNISPSSRSQNDWSGFDFSSLFSSLRSGSRQKEWSDNEEGIRMPTSPSHQDMNSS</sequence>
<dbReference type="GO" id="GO:0005886">
    <property type="term" value="C:plasma membrane"/>
    <property type="evidence" value="ECO:0007669"/>
    <property type="project" value="TreeGrafter"/>
</dbReference>
<evidence type="ECO:0000256" key="1">
    <source>
        <dbReference type="ARBA" id="ARBA00004141"/>
    </source>
</evidence>
<feature type="transmembrane region" description="Helical" evidence="6">
    <location>
        <begin position="244"/>
        <end position="268"/>
    </location>
</feature>
<evidence type="ECO:0000313" key="9">
    <source>
        <dbReference type="EMBL" id="CAE0477252.1"/>
    </source>
</evidence>
<feature type="compositionally biased region" description="Basic and acidic residues" evidence="5">
    <location>
        <begin position="501"/>
        <end position="512"/>
    </location>
</feature>
<feature type="transmembrane region" description="Helical" evidence="6">
    <location>
        <begin position="56"/>
        <end position="81"/>
    </location>
</feature>
<feature type="transmembrane region" description="Helical" evidence="6">
    <location>
        <begin position="342"/>
        <end position="363"/>
    </location>
</feature>
<dbReference type="AlphaFoldDB" id="A0A6S8Z2M7"/>
<evidence type="ECO:0000256" key="2">
    <source>
        <dbReference type="ARBA" id="ARBA00022692"/>
    </source>
</evidence>
<reference evidence="9" key="1">
    <citation type="submission" date="2021-01" db="EMBL/GenBank/DDBJ databases">
        <authorList>
            <person name="Corre E."/>
            <person name="Pelletier E."/>
            <person name="Niang G."/>
            <person name="Scheremetjew M."/>
            <person name="Finn R."/>
            <person name="Kale V."/>
            <person name="Holt S."/>
            <person name="Cochrane G."/>
            <person name="Meng A."/>
            <person name="Brown T."/>
            <person name="Cohen L."/>
        </authorList>
    </citation>
    <scope>NUCLEOTIDE SEQUENCE</scope>
    <source>
        <strain evidence="9">MM31A-1</strain>
    </source>
</reference>
<feature type="transmembrane region" description="Helical" evidence="6">
    <location>
        <begin position="179"/>
        <end position="197"/>
    </location>
</feature>
<dbReference type="InterPro" id="IPR017452">
    <property type="entry name" value="GPCR_Rhodpsn_7TM"/>
</dbReference>
<feature type="region of interest" description="Disordered" evidence="5">
    <location>
        <begin position="420"/>
        <end position="440"/>
    </location>
</feature>
<dbReference type="EMBL" id="HBIO01028842">
    <property type="protein sequence ID" value="CAE0477252.1"/>
    <property type="molecule type" value="Transcribed_RNA"/>
</dbReference>